<reference evidence="3" key="1">
    <citation type="submission" date="2021-04" db="EMBL/GenBank/DDBJ databases">
        <authorList>
            <person name="Tunstrom K."/>
        </authorList>
    </citation>
    <scope>NUCLEOTIDE SEQUENCE</scope>
</reference>
<sequence>MIILLSIMVMINHVQGEDITVSDITINDLDVTTGILFEKTQSFYVYTDFLYIPIEIDIHMEYDDISREIALFNITDHSIYSVELIDQLKNFTLLKRTKRSWPSEGLLPFIGEINSKFTGVATLRDIENLKVQSQSLTEYVNGLKEIMKTQLNLNEQLITDVKQIQIDLTPIKSTIVNVVNELGSYQEKIDSTFREIKRMLTYQRLKMALETRHLTYELFQMQLVQTIDKCNLHYLSESLINKGRLINLLEEVHPNLKNMKLNPAIGESSIEMYYSLPLTNCLREKDTFFVLLNIPIIPDSSNQIIIYKVRPIPMLINNKKYIINTDNTELMSSILHHSYKIDLSTVLFSPYCVDQKVSGIIQSNGLQVIDQESCLSQLLNGAPLSELKMKCSLVELGRNEMPWVRLNETSWYYSGSSTKLIIDNQGA</sequence>
<feature type="signal peptide" evidence="1">
    <location>
        <begin position="1"/>
        <end position="16"/>
    </location>
</feature>
<dbReference type="OrthoDB" id="8135674at2759"/>
<protein>
    <submittedName>
        <fullName evidence="3">(apollo) hypothetical protein</fullName>
    </submittedName>
</protein>
<keyword evidence="4" id="KW-1185">Reference proteome</keyword>
<keyword evidence="1" id="KW-0732">Signal</keyword>
<evidence type="ECO:0000313" key="3">
    <source>
        <dbReference type="EMBL" id="CAG4986791.1"/>
    </source>
</evidence>
<evidence type="ECO:0000313" key="2">
    <source>
        <dbReference type="EMBL" id="CAG4986790.1"/>
    </source>
</evidence>
<evidence type="ECO:0000313" key="4">
    <source>
        <dbReference type="Proteomes" id="UP000691718"/>
    </source>
</evidence>
<name>A0A8S3WXL5_PARAO</name>
<organism evidence="3 4">
    <name type="scientific">Parnassius apollo</name>
    <name type="common">Apollo butterfly</name>
    <name type="synonym">Papilio apollo</name>
    <dbReference type="NCBI Taxonomy" id="110799"/>
    <lineage>
        <taxon>Eukaryota</taxon>
        <taxon>Metazoa</taxon>
        <taxon>Ecdysozoa</taxon>
        <taxon>Arthropoda</taxon>
        <taxon>Hexapoda</taxon>
        <taxon>Insecta</taxon>
        <taxon>Pterygota</taxon>
        <taxon>Neoptera</taxon>
        <taxon>Endopterygota</taxon>
        <taxon>Lepidoptera</taxon>
        <taxon>Glossata</taxon>
        <taxon>Ditrysia</taxon>
        <taxon>Papilionoidea</taxon>
        <taxon>Papilionidae</taxon>
        <taxon>Parnassiinae</taxon>
        <taxon>Parnassini</taxon>
        <taxon>Parnassius</taxon>
        <taxon>Parnassius</taxon>
    </lineage>
</organism>
<dbReference type="AlphaFoldDB" id="A0A8S3WXL5"/>
<dbReference type="EMBL" id="CAJQZP010000817">
    <property type="protein sequence ID" value="CAG4986790.1"/>
    <property type="molecule type" value="Genomic_DNA"/>
</dbReference>
<evidence type="ECO:0000256" key="1">
    <source>
        <dbReference type="SAM" id="SignalP"/>
    </source>
</evidence>
<comment type="caution">
    <text evidence="3">The sequence shown here is derived from an EMBL/GenBank/DDBJ whole genome shotgun (WGS) entry which is preliminary data.</text>
</comment>
<accession>A0A8S3WXL5</accession>
<gene>
    <name evidence="2" type="ORF">PAPOLLO_LOCUS11325</name>
    <name evidence="3" type="ORF">PAPOLLO_LOCUS11326</name>
</gene>
<proteinExistence type="predicted"/>
<dbReference type="EMBL" id="CAJQZP010000817">
    <property type="protein sequence ID" value="CAG4986791.1"/>
    <property type="molecule type" value="Genomic_DNA"/>
</dbReference>
<dbReference type="Proteomes" id="UP000691718">
    <property type="component" value="Unassembled WGS sequence"/>
</dbReference>
<feature type="chain" id="PRO_5036274068" evidence="1">
    <location>
        <begin position="17"/>
        <end position="427"/>
    </location>
</feature>